<dbReference type="Proteomes" id="UP000774570">
    <property type="component" value="Unassembled WGS sequence"/>
</dbReference>
<accession>A0ABS7FUE7</accession>
<evidence type="ECO:0000313" key="3">
    <source>
        <dbReference type="EMBL" id="MBW8483946.1"/>
    </source>
</evidence>
<dbReference type="SUPFAM" id="SSF55874">
    <property type="entry name" value="ATPase domain of HSP90 chaperone/DNA topoisomerase II/histidine kinase"/>
    <property type="match status" value="1"/>
</dbReference>
<keyword evidence="1" id="KW-0723">Serine/threonine-protein kinase</keyword>
<keyword evidence="3" id="KW-0547">Nucleotide-binding</keyword>
<dbReference type="Pfam" id="PF13581">
    <property type="entry name" value="HATPase_c_2"/>
    <property type="match status" value="1"/>
</dbReference>
<keyword evidence="1" id="KW-0808">Transferase</keyword>
<keyword evidence="4" id="KW-1185">Reference proteome</keyword>
<gene>
    <name evidence="3" type="ORF">K1Y72_16285</name>
</gene>
<evidence type="ECO:0000259" key="2">
    <source>
        <dbReference type="Pfam" id="PF13581"/>
    </source>
</evidence>
<dbReference type="CDD" id="cd16936">
    <property type="entry name" value="HATPase_RsbW-like"/>
    <property type="match status" value="1"/>
</dbReference>
<dbReference type="InterPro" id="IPR003594">
    <property type="entry name" value="HATPase_dom"/>
</dbReference>
<dbReference type="InterPro" id="IPR050267">
    <property type="entry name" value="Anti-sigma-factor_SerPK"/>
</dbReference>
<organism evidence="3 4">
    <name type="scientific">Actinomadura parmotrematis</name>
    <dbReference type="NCBI Taxonomy" id="2864039"/>
    <lineage>
        <taxon>Bacteria</taxon>
        <taxon>Bacillati</taxon>
        <taxon>Actinomycetota</taxon>
        <taxon>Actinomycetes</taxon>
        <taxon>Streptosporangiales</taxon>
        <taxon>Thermomonosporaceae</taxon>
        <taxon>Actinomadura</taxon>
    </lineage>
</organism>
<dbReference type="Gene3D" id="3.30.565.10">
    <property type="entry name" value="Histidine kinase-like ATPase, C-terminal domain"/>
    <property type="match status" value="1"/>
</dbReference>
<dbReference type="InterPro" id="IPR036890">
    <property type="entry name" value="HATPase_C_sf"/>
</dbReference>
<name>A0ABS7FUE7_9ACTN</name>
<evidence type="ECO:0000313" key="4">
    <source>
        <dbReference type="Proteomes" id="UP000774570"/>
    </source>
</evidence>
<dbReference type="RefSeq" id="WP_220167173.1">
    <property type="nucleotide sequence ID" value="NZ_JAIBOA010000009.1"/>
</dbReference>
<reference evidence="3 4" key="1">
    <citation type="submission" date="2021-07" db="EMBL/GenBank/DDBJ databases">
        <title>Actinomadura sp. PM05-2 isolated from lichen.</title>
        <authorList>
            <person name="Somphong A."/>
            <person name="Phongsopitanun W."/>
            <person name="Tanasupawat S."/>
            <person name="Peongsungnone V."/>
        </authorList>
    </citation>
    <scope>NUCLEOTIDE SEQUENCE [LARGE SCALE GENOMIC DNA]</scope>
    <source>
        <strain evidence="3 4">PM05-2</strain>
    </source>
</reference>
<sequence>MPALPHLGDQQWNMDVPGTAEAVPLLRRWVRTLLVDDAGVADSVELIAGEYATNALWHSASGRPGGRITVGLSRHGDRVWLTVLDAGSTGRGAKGGPVREHPGDHGRGLMLVRAYAYDHGHLDTVRGRLAWAVVGP</sequence>
<dbReference type="GO" id="GO:0005524">
    <property type="term" value="F:ATP binding"/>
    <property type="evidence" value="ECO:0007669"/>
    <property type="project" value="UniProtKB-KW"/>
</dbReference>
<dbReference type="PANTHER" id="PTHR35526:SF3">
    <property type="entry name" value="ANTI-SIGMA-F FACTOR RSBW"/>
    <property type="match status" value="1"/>
</dbReference>
<comment type="caution">
    <text evidence="3">The sequence shown here is derived from an EMBL/GenBank/DDBJ whole genome shotgun (WGS) entry which is preliminary data.</text>
</comment>
<feature type="domain" description="Histidine kinase/HSP90-like ATPase" evidence="2">
    <location>
        <begin position="18"/>
        <end position="118"/>
    </location>
</feature>
<dbReference type="PANTHER" id="PTHR35526">
    <property type="entry name" value="ANTI-SIGMA-F FACTOR RSBW-RELATED"/>
    <property type="match status" value="1"/>
</dbReference>
<keyword evidence="3" id="KW-0067">ATP-binding</keyword>
<protein>
    <submittedName>
        <fullName evidence="3">ATP-binding protein</fullName>
    </submittedName>
</protein>
<proteinExistence type="predicted"/>
<dbReference type="EMBL" id="JAIBOA010000009">
    <property type="protein sequence ID" value="MBW8483946.1"/>
    <property type="molecule type" value="Genomic_DNA"/>
</dbReference>
<keyword evidence="1" id="KW-0418">Kinase</keyword>
<evidence type="ECO:0000256" key="1">
    <source>
        <dbReference type="ARBA" id="ARBA00022527"/>
    </source>
</evidence>